<dbReference type="InterPro" id="IPR013320">
    <property type="entry name" value="ConA-like_dom_sf"/>
</dbReference>
<reference evidence="5" key="2">
    <citation type="journal article" date="2021" name="PeerJ">
        <title>Extensive microbial diversity within the chicken gut microbiome revealed by metagenomics and culture.</title>
        <authorList>
            <person name="Gilroy R."/>
            <person name="Ravi A."/>
            <person name="Getino M."/>
            <person name="Pursley I."/>
            <person name="Horton D.L."/>
            <person name="Alikhan N.F."/>
            <person name="Baker D."/>
            <person name="Gharbi K."/>
            <person name="Hall N."/>
            <person name="Watson M."/>
            <person name="Adriaenssens E.M."/>
            <person name="Foster-Nyarko E."/>
            <person name="Jarju S."/>
            <person name="Secka A."/>
            <person name="Antonio M."/>
            <person name="Oren A."/>
            <person name="Chaudhuri R.R."/>
            <person name="La Ragione R."/>
            <person name="Hildebrand F."/>
            <person name="Pallen M.J."/>
        </authorList>
    </citation>
    <scope>NUCLEOTIDE SEQUENCE</scope>
    <source>
        <strain evidence="5">B2-16538</strain>
    </source>
</reference>
<dbReference type="AlphaFoldDB" id="A0A9D9NRB2"/>
<dbReference type="InterPro" id="IPR013728">
    <property type="entry name" value="BT_3987-like_N"/>
</dbReference>
<name>A0A9D9NRB2_9BACT</name>
<dbReference type="Proteomes" id="UP000823750">
    <property type="component" value="Unassembled WGS sequence"/>
</dbReference>
<evidence type="ECO:0000256" key="3">
    <source>
        <dbReference type="SAM" id="SignalP"/>
    </source>
</evidence>
<dbReference type="SMART" id="SM00560">
    <property type="entry name" value="LamGL"/>
    <property type="match status" value="1"/>
</dbReference>
<evidence type="ECO:0000256" key="1">
    <source>
        <dbReference type="ARBA" id="ARBA00022729"/>
    </source>
</evidence>
<feature type="domain" description="LamG-like jellyroll fold" evidence="4">
    <location>
        <begin position="195"/>
        <end position="331"/>
    </location>
</feature>
<evidence type="ECO:0000313" key="5">
    <source>
        <dbReference type="EMBL" id="MBO8485177.1"/>
    </source>
</evidence>
<feature type="signal peptide" evidence="3">
    <location>
        <begin position="1"/>
        <end position="16"/>
    </location>
</feature>
<protein>
    <submittedName>
        <fullName evidence="5">DUF1735 domain-containing protein</fullName>
    </submittedName>
</protein>
<keyword evidence="2" id="KW-1015">Disulfide bond</keyword>
<dbReference type="EMBL" id="JADILX010000035">
    <property type="protein sequence ID" value="MBO8485177.1"/>
    <property type="molecule type" value="Genomic_DNA"/>
</dbReference>
<feature type="chain" id="PRO_5038431332" evidence="3">
    <location>
        <begin position="17"/>
        <end position="411"/>
    </location>
</feature>
<accession>A0A9D9NRB2</accession>
<evidence type="ECO:0000313" key="6">
    <source>
        <dbReference type="Proteomes" id="UP000823750"/>
    </source>
</evidence>
<dbReference type="InterPro" id="IPR006558">
    <property type="entry name" value="LamG-like"/>
</dbReference>
<dbReference type="Gene3D" id="2.60.40.1740">
    <property type="entry name" value="hypothetical protein (bacova_03559)"/>
    <property type="match status" value="1"/>
</dbReference>
<comment type="caution">
    <text evidence="5">The sequence shown here is derived from an EMBL/GenBank/DDBJ whole genome shotgun (WGS) entry which is preliminary data.</text>
</comment>
<sequence length="411" mass="44964">MDMKTKMFRMTFYAFAALLVACTNVEGTYDAVYITEAQSAVEMTLSVDPDLIVEEPATVSLTISTSVKADADVQVGLKLSPELVDSYNSKNSTEYQFAPEGSFELSSFTATVAAGKSMSDAVVLTLKDGSKFESGVTYCIPVSIENTSSMTVLEPSRTVYVIIRTPVVSRAMYLTASNQYIVPGFEFASEYSAMSQVTMETMIYVKNFREDGNTISSVMGIEGEFGLRFGDVKIKPDQLQICHGNYQPAASTSLDKGRWYHVAAVYDGAKLSIYVDGAEAGGMAMSGETINLTSVSSRGFQMGGSYNDQNGRPLDGYIAETRVWSRALSAAELKNNMYYLNPEKATGLIAYWRMNDCESVPAEDFTTYPTLSGSGFRTRAQNVVRDVSGNGYDAYGEKSPESVEYLDTKWL</sequence>
<dbReference type="GO" id="GO:0005975">
    <property type="term" value="P:carbohydrate metabolic process"/>
    <property type="evidence" value="ECO:0007669"/>
    <property type="project" value="UniProtKB-ARBA"/>
</dbReference>
<dbReference type="SUPFAM" id="SSF49899">
    <property type="entry name" value="Concanavalin A-like lectins/glucanases"/>
    <property type="match status" value="1"/>
</dbReference>
<evidence type="ECO:0000259" key="4">
    <source>
        <dbReference type="SMART" id="SM00560"/>
    </source>
</evidence>
<dbReference type="Pfam" id="PF13385">
    <property type="entry name" value="Laminin_G_3"/>
    <property type="match status" value="1"/>
</dbReference>
<dbReference type="Gene3D" id="2.60.120.200">
    <property type="match status" value="1"/>
</dbReference>
<dbReference type="PROSITE" id="PS51257">
    <property type="entry name" value="PROKAR_LIPOPROTEIN"/>
    <property type="match status" value="1"/>
</dbReference>
<proteinExistence type="predicted"/>
<keyword evidence="1 3" id="KW-0732">Signal</keyword>
<evidence type="ECO:0000256" key="2">
    <source>
        <dbReference type="ARBA" id="ARBA00023157"/>
    </source>
</evidence>
<dbReference type="Pfam" id="PF08522">
    <property type="entry name" value="BT_3987-like_N"/>
    <property type="match status" value="1"/>
</dbReference>
<organism evidence="5 6">
    <name type="scientific">Candidatus Cryptobacteroides excrementavium</name>
    <dbReference type="NCBI Taxonomy" id="2840759"/>
    <lineage>
        <taxon>Bacteria</taxon>
        <taxon>Pseudomonadati</taxon>
        <taxon>Bacteroidota</taxon>
        <taxon>Bacteroidia</taxon>
        <taxon>Bacteroidales</taxon>
        <taxon>Candidatus Cryptobacteroides</taxon>
    </lineage>
</organism>
<dbReference type="GO" id="GO:0004553">
    <property type="term" value="F:hydrolase activity, hydrolyzing O-glycosyl compounds"/>
    <property type="evidence" value="ECO:0007669"/>
    <property type="project" value="UniProtKB-ARBA"/>
</dbReference>
<gene>
    <name evidence="5" type="ORF">IAB78_01985</name>
</gene>
<reference evidence="5" key="1">
    <citation type="submission" date="2020-10" db="EMBL/GenBank/DDBJ databases">
        <authorList>
            <person name="Gilroy R."/>
        </authorList>
    </citation>
    <scope>NUCLEOTIDE SEQUENCE</scope>
    <source>
        <strain evidence="5">B2-16538</strain>
    </source>
</reference>